<feature type="coiled-coil region" evidence="1">
    <location>
        <begin position="206"/>
        <end position="233"/>
    </location>
</feature>
<keyword evidence="1" id="KW-0175">Coiled coil</keyword>
<organism evidence="5 6">
    <name type="scientific">Brevundimonas pondensis</name>
    <dbReference type="NCBI Taxonomy" id="2774189"/>
    <lineage>
        <taxon>Bacteria</taxon>
        <taxon>Pseudomonadati</taxon>
        <taxon>Pseudomonadota</taxon>
        <taxon>Alphaproteobacteria</taxon>
        <taxon>Caulobacterales</taxon>
        <taxon>Caulobacteraceae</taxon>
        <taxon>Brevundimonas</taxon>
    </lineage>
</organism>
<gene>
    <name evidence="5" type="ORF">IFE19_00680</name>
</gene>
<accession>A0ABX7SNF6</accession>
<dbReference type="PANTHER" id="PTHR21666">
    <property type="entry name" value="PEPTIDASE-RELATED"/>
    <property type="match status" value="1"/>
</dbReference>
<reference evidence="5 6" key="1">
    <citation type="submission" date="2020-09" db="EMBL/GenBank/DDBJ databases">
        <title>Brevundimonas sp. LVF1 isolated from an oligotrophic pond in Goettingen, Germany.</title>
        <authorList>
            <person name="Friedrich I."/>
            <person name="Klassen A."/>
            <person name="Neubauer H."/>
            <person name="Schneider D."/>
            <person name="Hertel R."/>
            <person name="Daniel R."/>
        </authorList>
    </citation>
    <scope>NUCLEOTIDE SEQUENCE [LARGE SCALE GENOMIC DNA]</scope>
    <source>
        <strain evidence="5 6">LVF1</strain>
    </source>
</reference>
<feature type="signal peptide" evidence="3">
    <location>
        <begin position="1"/>
        <end position="24"/>
    </location>
</feature>
<evidence type="ECO:0000313" key="5">
    <source>
        <dbReference type="EMBL" id="QTC87963.1"/>
    </source>
</evidence>
<evidence type="ECO:0000256" key="1">
    <source>
        <dbReference type="SAM" id="Coils"/>
    </source>
</evidence>
<evidence type="ECO:0000259" key="4">
    <source>
        <dbReference type="Pfam" id="PF01551"/>
    </source>
</evidence>
<name>A0ABX7SNF6_9CAUL</name>
<evidence type="ECO:0000256" key="3">
    <source>
        <dbReference type="SAM" id="SignalP"/>
    </source>
</evidence>
<feature type="coiled-coil region" evidence="1">
    <location>
        <begin position="34"/>
        <end position="75"/>
    </location>
</feature>
<dbReference type="InterPro" id="IPR050570">
    <property type="entry name" value="Cell_wall_metabolism_enzyme"/>
</dbReference>
<feature type="compositionally biased region" description="Polar residues" evidence="2">
    <location>
        <begin position="255"/>
        <end position="264"/>
    </location>
</feature>
<dbReference type="Pfam" id="PF01551">
    <property type="entry name" value="Peptidase_M23"/>
    <property type="match status" value="1"/>
</dbReference>
<evidence type="ECO:0000256" key="2">
    <source>
        <dbReference type="SAM" id="MobiDB-lite"/>
    </source>
</evidence>
<keyword evidence="6" id="KW-1185">Reference proteome</keyword>
<sequence length="364" mass="39460">MRRGAGFLLLTSGLALMLAGPASSQRAAAPNPELTRLQAEYRDETARARRLRAEAAAAGDEVVDLDRQLAELRRAEAVDDVQMESQRARLKELGDREAALVASLSRERAGQGRLLSALQMMSRKPPPPLLIPADRAVDTVRASILIRAMTPELQARARTLVDRQAEVIRIRRLAALSSERLFTVESAQGDRRAEIESLSARKVALRAVLRAEAARAERATRSLEARIRELGGQTPVVAEAAVEAPAARLPAGRSRLTSPVQGAPSQRFGGGSSGWRWRSSHEVIAAPAPARVAYAGPLKEWGEVVILDLGPGWRVVVAGLDQLSVDTGQRVADGQALGRTGEDGEAYFELRRDERPIDPAPWLQ</sequence>
<feature type="chain" id="PRO_5045659232" evidence="3">
    <location>
        <begin position="25"/>
        <end position="364"/>
    </location>
</feature>
<dbReference type="InterPro" id="IPR011055">
    <property type="entry name" value="Dup_hybrid_motif"/>
</dbReference>
<dbReference type="Gene3D" id="2.70.70.10">
    <property type="entry name" value="Glucose Permease (Domain IIA)"/>
    <property type="match status" value="1"/>
</dbReference>
<keyword evidence="3" id="KW-0732">Signal</keyword>
<evidence type="ECO:0000313" key="6">
    <source>
        <dbReference type="Proteomes" id="UP000663942"/>
    </source>
</evidence>
<dbReference type="EMBL" id="CP062006">
    <property type="protein sequence ID" value="QTC87963.1"/>
    <property type="molecule type" value="Genomic_DNA"/>
</dbReference>
<protein>
    <submittedName>
        <fullName evidence="5">Peptidoglycan DD-metalloendopeptidase family protein</fullName>
    </submittedName>
</protein>
<feature type="domain" description="M23ase beta-sheet core" evidence="4">
    <location>
        <begin position="281"/>
        <end position="359"/>
    </location>
</feature>
<dbReference type="PANTHER" id="PTHR21666:SF270">
    <property type="entry name" value="MUREIN HYDROLASE ACTIVATOR ENVC"/>
    <property type="match status" value="1"/>
</dbReference>
<dbReference type="Proteomes" id="UP000663942">
    <property type="component" value="Chromosome"/>
</dbReference>
<dbReference type="InterPro" id="IPR016047">
    <property type="entry name" value="M23ase_b-sheet_dom"/>
</dbReference>
<proteinExistence type="predicted"/>
<feature type="region of interest" description="Disordered" evidence="2">
    <location>
        <begin position="253"/>
        <end position="274"/>
    </location>
</feature>
<dbReference type="SUPFAM" id="SSF51261">
    <property type="entry name" value="Duplicated hybrid motif"/>
    <property type="match status" value="1"/>
</dbReference>